<feature type="region of interest" description="Disordered" evidence="8">
    <location>
        <begin position="554"/>
        <end position="603"/>
    </location>
</feature>
<organism evidence="10 11">
    <name type="scientific">Jimgerdemannia flammicorona</name>
    <dbReference type="NCBI Taxonomy" id="994334"/>
    <lineage>
        <taxon>Eukaryota</taxon>
        <taxon>Fungi</taxon>
        <taxon>Fungi incertae sedis</taxon>
        <taxon>Mucoromycota</taxon>
        <taxon>Mucoromycotina</taxon>
        <taxon>Endogonomycetes</taxon>
        <taxon>Endogonales</taxon>
        <taxon>Endogonaceae</taxon>
        <taxon>Jimgerdemannia</taxon>
    </lineage>
</organism>
<dbReference type="GO" id="GO:0006281">
    <property type="term" value="P:DNA repair"/>
    <property type="evidence" value="ECO:0007669"/>
    <property type="project" value="InterPro"/>
</dbReference>
<feature type="region of interest" description="Disordered" evidence="8">
    <location>
        <begin position="167"/>
        <end position="189"/>
    </location>
</feature>
<dbReference type="SUPFAM" id="SSF52540">
    <property type="entry name" value="P-loop containing nucleoside triphosphate hydrolases"/>
    <property type="match status" value="1"/>
</dbReference>
<dbReference type="InterPro" id="IPR004582">
    <property type="entry name" value="Checkpoint_prot_Rad17_Rad24"/>
</dbReference>
<dbReference type="GO" id="GO:0005634">
    <property type="term" value="C:nucleus"/>
    <property type="evidence" value="ECO:0007669"/>
    <property type="project" value="UniProtKB-SubCell"/>
</dbReference>
<feature type="region of interest" description="Disordered" evidence="8">
    <location>
        <begin position="870"/>
        <end position="907"/>
    </location>
</feature>
<dbReference type="AlphaFoldDB" id="A0A433QNV6"/>
<keyword evidence="11" id="KW-1185">Reference proteome</keyword>
<evidence type="ECO:0000256" key="7">
    <source>
        <dbReference type="ARBA" id="ARBA00023306"/>
    </source>
</evidence>
<keyword evidence="4" id="KW-0227">DNA damage</keyword>
<protein>
    <submittedName>
        <fullName evidence="10">Rad17 cell cycle checkpoint protein-domain-containing protein</fullName>
    </submittedName>
</protein>
<evidence type="ECO:0000256" key="1">
    <source>
        <dbReference type="ARBA" id="ARBA00004123"/>
    </source>
</evidence>
<dbReference type="GO" id="GO:0000077">
    <property type="term" value="P:DNA damage checkpoint signaling"/>
    <property type="evidence" value="ECO:0007669"/>
    <property type="project" value="TreeGrafter"/>
</dbReference>
<evidence type="ECO:0000256" key="2">
    <source>
        <dbReference type="ARBA" id="ARBA00006168"/>
    </source>
</evidence>
<evidence type="ECO:0000256" key="3">
    <source>
        <dbReference type="ARBA" id="ARBA00022741"/>
    </source>
</evidence>
<dbReference type="GO" id="GO:0003682">
    <property type="term" value="F:chromatin binding"/>
    <property type="evidence" value="ECO:0007669"/>
    <property type="project" value="TreeGrafter"/>
</dbReference>
<evidence type="ECO:0000313" key="10">
    <source>
        <dbReference type="EMBL" id="RUS31460.1"/>
    </source>
</evidence>
<proteinExistence type="inferred from homology"/>
<dbReference type="Pfam" id="PF03215">
    <property type="entry name" value="Rad17"/>
    <property type="match status" value="1"/>
</dbReference>
<sequence length="907" mass="100678">MTEKFRCAQACDPAENDVGYLLVYKLSAVILENLDVEPGEVLSVGKETEARSSQAYPRASKRKTTNDHLIPIDSDSEPEKEPAIPPKPKRPRKTLDTINVIVDTDVNFTTTTSKPKACKRTAKQPDNSAGGPKRTRSKVALTLSSAVSFDSDSDLDFEFQQGIPVPKKRTVSSRTPAKQAKAKEKLSSQATLGRNPALTGQAITKSQWLIPSFYEENSVKTQNVSSKAFEKAKAEPADSLLWVDKHVPHTEDEIAVNKKKIAEVRNWFNDTFAPTYRSTIYQPSERLLILTGPAGSGKTAVLRMLSMEMNFEIIEWSNPYNENSLTGGAKGDDEDGRDREDYIPVLRKFQEFISRANKYPSLIMSSSSLSDHTTTVTDVFLPLSPPTSGQRPPPSPRKVILIEDIPNISSPPVKTLFHSILRAFLRSPRCRYPIVLIISDATIRNTSDADGTGASTATSFARRREQESLADVRTVVPPDVLNAPGCRRVQFNPIAVTFMIKALSQTAAAEFGPGARPGREYLEEVAEASNGDVRSALNTLQFLSLAGGVGGGMADTGQAGRRGVKVAGRKKSREAVRGNKRKRTRDADEEDVGELHSGRSVSGVGGRESSLALFHALGKILYNKRIGDSGEEQDSRQENMISLCPLPEHMLVHRRPSMKSNPEHVLDNVPVDPDIFTLYLHQNYLSFMTEVEECAVASDWFSTADHLVGLGGWENTTNTSYYANLLSTRGLMFSHTCPVSRQQKVYRPEYWNVSRTLREAQGGVKDVTEHLKALNLAKGEDTGWRGHHGDVSLKTEMLPYLSVVNKRQAQRNVREMHPVLMSLNNNHFSFLQTLTSYTTSRDQRFGAQSLGEKDDNATVIDEMEEGMLEKMRIEDKHDRDRSAGMGEAGRRQQQEALLLHEDDIEDF</sequence>
<keyword evidence="6" id="KW-0539">Nucleus</keyword>
<dbReference type="PANTHER" id="PTHR12172">
    <property type="entry name" value="CELL CYCLE CHECKPOINT PROTEIN RAD17"/>
    <property type="match status" value="1"/>
</dbReference>
<comment type="subcellular location">
    <subcellularLocation>
        <location evidence="1">Nucleus</location>
    </subcellularLocation>
</comment>
<feature type="compositionally biased region" description="Basic and acidic residues" evidence="8">
    <location>
        <begin position="870"/>
        <end position="901"/>
    </location>
</feature>
<feature type="region of interest" description="Disordered" evidence="8">
    <location>
        <begin position="111"/>
        <end position="137"/>
    </location>
</feature>
<evidence type="ECO:0000259" key="9">
    <source>
        <dbReference type="Pfam" id="PF25812"/>
    </source>
</evidence>
<dbReference type="Gene3D" id="3.40.50.300">
    <property type="entry name" value="P-loop containing nucleotide triphosphate hydrolases"/>
    <property type="match status" value="1"/>
</dbReference>
<feature type="domain" description="Checkpoint protein RAD24-like helical bundle" evidence="9">
    <location>
        <begin position="608"/>
        <end position="755"/>
    </location>
</feature>
<dbReference type="GO" id="GO:0033314">
    <property type="term" value="P:mitotic DNA replication checkpoint signaling"/>
    <property type="evidence" value="ECO:0007669"/>
    <property type="project" value="TreeGrafter"/>
</dbReference>
<gene>
    <name evidence="10" type="ORF">BC938DRAFT_477770</name>
</gene>
<dbReference type="GO" id="GO:0003689">
    <property type="term" value="F:DNA clamp loader activity"/>
    <property type="evidence" value="ECO:0007669"/>
    <property type="project" value="TreeGrafter"/>
</dbReference>
<dbReference type="EMBL" id="RBNJ01002930">
    <property type="protein sequence ID" value="RUS31460.1"/>
    <property type="molecule type" value="Genomic_DNA"/>
</dbReference>
<keyword evidence="3" id="KW-0547">Nucleotide-binding</keyword>
<feature type="compositionally biased region" description="Basic residues" evidence="8">
    <location>
        <begin position="562"/>
        <end position="584"/>
    </location>
</feature>
<dbReference type="GO" id="GO:0005524">
    <property type="term" value="F:ATP binding"/>
    <property type="evidence" value="ECO:0007669"/>
    <property type="project" value="UniProtKB-KW"/>
</dbReference>
<dbReference type="Pfam" id="PF25812">
    <property type="entry name" value="RAD24_helical"/>
    <property type="match status" value="1"/>
</dbReference>
<dbReference type="InterPro" id="IPR057927">
    <property type="entry name" value="RAD24-like_helical"/>
</dbReference>
<feature type="region of interest" description="Disordered" evidence="8">
    <location>
        <begin position="45"/>
        <end position="96"/>
    </location>
</feature>
<comment type="caution">
    <text evidence="10">The sequence shown here is derived from an EMBL/GenBank/DDBJ whole genome shotgun (WGS) entry which is preliminary data.</text>
</comment>
<dbReference type="PANTHER" id="PTHR12172:SF0">
    <property type="entry name" value="CELL CYCLE CHECKPOINT PROTEIN RAD17"/>
    <property type="match status" value="1"/>
</dbReference>
<keyword evidence="5" id="KW-0067">ATP-binding</keyword>
<name>A0A433QNV6_9FUNG</name>
<evidence type="ECO:0000256" key="8">
    <source>
        <dbReference type="SAM" id="MobiDB-lite"/>
    </source>
</evidence>
<evidence type="ECO:0000313" key="11">
    <source>
        <dbReference type="Proteomes" id="UP000274822"/>
    </source>
</evidence>
<evidence type="ECO:0000256" key="4">
    <source>
        <dbReference type="ARBA" id="ARBA00022763"/>
    </source>
</evidence>
<dbReference type="InterPro" id="IPR027417">
    <property type="entry name" value="P-loop_NTPase"/>
</dbReference>
<evidence type="ECO:0000256" key="6">
    <source>
        <dbReference type="ARBA" id="ARBA00023242"/>
    </source>
</evidence>
<evidence type="ECO:0000256" key="5">
    <source>
        <dbReference type="ARBA" id="ARBA00022840"/>
    </source>
</evidence>
<keyword evidence="7" id="KW-0131">Cell cycle</keyword>
<dbReference type="Proteomes" id="UP000274822">
    <property type="component" value="Unassembled WGS sequence"/>
</dbReference>
<accession>A0A433QNV6</accession>
<reference evidence="10 11" key="1">
    <citation type="journal article" date="2018" name="New Phytol.">
        <title>Phylogenomics of Endogonaceae and evolution of mycorrhizas within Mucoromycota.</title>
        <authorList>
            <person name="Chang Y."/>
            <person name="Desiro A."/>
            <person name="Na H."/>
            <person name="Sandor L."/>
            <person name="Lipzen A."/>
            <person name="Clum A."/>
            <person name="Barry K."/>
            <person name="Grigoriev I.V."/>
            <person name="Martin F.M."/>
            <person name="Stajich J.E."/>
            <person name="Smith M.E."/>
            <person name="Bonito G."/>
            <person name="Spatafora J.W."/>
        </authorList>
    </citation>
    <scope>NUCLEOTIDE SEQUENCE [LARGE SCALE GENOMIC DNA]</scope>
    <source>
        <strain evidence="10 11">AD002</strain>
    </source>
</reference>
<comment type="similarity">
    <text evidence="2">Belongs to the rad17/RAD24 family.</text>
</comment>